<protein>
    <submittedName>
        <fullName evidence="1">Uncharacterized protein</fullName>
    </submittedName>
</protein>
<sequence>MYSDFASKRADIDRRLIELEEKRWSEEKELRREEMRARSKDVEQAGRYSMITELIKAGYNRIFHYTSPARQRYISVFLKLCPLQRLLLILVLKPIIPLRGNYVVKHNIGAAPVTGAFKIRLTSDVHPQFPQRCPAVFRDPYRMLYLHPCPIMQ</sequence>
<organism evidence="1 2">
    <name type="scientific">Peronosclerospora sorghi</name>
    <dbReference type="NCBI Taxonomy" id="230839"/>
    <lineage>
        <taxon>Eukaryota</taxon>
        <taxon>Sar</taxon>
        <taxon>Stramenopiles</taxon>
        <taxon>Oomycota</taxon>
        <taxon>Peronosporomycetes</taxon>
        <taxon>Peronosporales</taxon>
        <taxon>Peronosporaceae</taxon>
        <taxon>Peronosclerospora</taxon>
    </lineage>
</organism>
<reference evidence="1 2" key="1">
    <citation type="journal article" date="2022" name="bioRxiv">
        <title>The genome of the oomycete Peronosclerospora sorghi, a cosmopolitan pathogen of maize and sorghum, is inflated with dispersed pseudogenes.</title>
        <authorList>
            <person name="Fletcher K."/>
            <person name="Martin F."/>
            <person name="Isakeit T."/>
            <person name="Cavanaugh K."/>
            <person name="Magill C."/>
            <person name="Michelmore R."/>
        </authorList>
    </citation>
    <scope>NUCLEOTIDE SEQUENCE [LARGE SCALE GENOMIC DNA]</scope>
    <source>
        <strain evidence="1">P6</strain>
    </source>
</reference>
<evidence type="ECO:0000313" key="2">
    <source>
        <dbReference type="Proteomes" id="UP001163321"/>
    </source>
</evidence>
<gene>
    <name evidence="1" type="ORF">PsorP6_000088</name>
</gene>
<name>A0ACC0WQQ3_9STRA</name>
<proteinExistence type="predicted"/>
<comment type="caution">
    <text evidence="1">The sequence shown here is derived from an EMBL/GenBank/DDBJ whole genome shotgun (WGS) entry which is preliminary data.</text>
</comment>
<keyword evidence="2" id="KW-1185">Reference proteome</keyword>
<accession>A0ACC0WQQ3</accession>
<evidence type="ECO:0000313" key="1">
    <source>
        <dbReference type="EMBL" id="KAI9921220.1"/>
    </source>
</evidence>
<dbReference type="EMBL" id="CM047580">
    <property type="protein sequence ID" value="KAI9921220.1"/>
    <property type="molecule type" value="Genomic_DNA"/>
</dbReference>
<dbReference type="Proteomes" id="UP001163321">
    <property type="component" value="Chromosome 1"/>
</dbReference>